<reference evidence="1" key="1">
    <citation type="journal article" date="2023" name="G3 (Bethesda)">
        <title>Whole genome assemblies of Zophobas morio and Tenebrio molitor.</title>
        <authorList>
            <person name="Kaur S."/>
            <person name="Stinson S.A."/>
            <person name="diCenzo G.C."/>
        </authorList>
    </citation>
    <scope>NUCLEOTIDE SEQUENCE</scope>
    <source>
        <strain evidence="1">QUZm001</strain>
    </source>
</reference>
<proteinExistence type="predicted"/>
<accession>A0AA38IS38</accession>
<dbReference type="Proteomes" id="UP001168821">
    <property type="component" value="Unassembled WGS sequence"/>
</dbReference>
<gene>
    <name evidence="1" type="ORF">Zmor_007542</name>
</gene>
<keyword evidence="2" id="KW-1185">Reference proteome</keyword>
<dbReference type="EMBL" id="JALNTZ010000002">
    <property type="protein sequence ID" value="KAJ3663238.1"/>
    <property type="molecule type" value="Genomic_DNA"/>
</dbReference>
<organism evidence="1 2">
    <name type="scientific">Zophobas morio</name>
    <dbReference type="NCBI Taxonomy" id="2755281"/>
    <lineage>
        <taxon>Eukaryota</taxon>
        <taxon>Metazoa</taxon>
        <taxon>Ecdysozoa</taxon>
        <taxon>Arthropoda</taxon>
        <taxon>Hexapoda</taxon>
        <taxon>Insecta</taxon>
        <taxon>Pterygota</taxon>
        <taxon>Neoptera</taxon>
        <taxon>Endopterygota</taxon>
        <taxon>Coleoptera</taxon>
        <taxon>Polyphaga</taxon>
        <taxon>Cucujiformia</taxon>
        <taxon>Tenebrionidae</taxon>
        <taxon>Zophobas</taxon>
    </lineage>
</organism>
<evidence type="ECO:0000313" key="1">
    <source>
        <dbReference type="EMBL" id="KAJ3663238.1"/>
    </source>
</evidence>
<sequence>MEKERGGWKVENVRKQVAGNCANTKFNKLVNVAGKKEISNVKEKEIILTYLEVGTTGSFPGWGFGQFNSAVREASAGIYYSDRRRVWNPRMNV</sequence>
<evidence type="ECO:0000313" key="2">
    <source>
        <dbReference type="Proteomes" id="UP001168821"/>
    </source>
</evidence>
<name>A0AA38IS38_9CUCU</name>
<comment type="caution">
    <text evidence="1">The sequence shown here is derived from an EMBL/GenBank/DDBJ whole genome shotgun (WGS) entry which is preliminary data.</text>
</comment>
<dbReference type="AlphaFoldDB" id="A0AA38IS38"/>
<protein>
    <submittedName>
        <fullName evidence="1">Uncharacterized protein</fullName>
    </submittedName>
</protein>